<evidence type="ECO:0000313" key="4">
    <source>
        <dbReference type="Proteomes" id="UP000065521"/>
    </source>
</evidence>
<dbReference type="PANTHER" id="PTHR33420:SF3">
    <property type="entry name" value="FIMBRIAL SUBUNIT ELFA"/>
    <property type="match status" value="1"/>
</dbReference>
<name>A0A102M0U5_9BURK</name>
<evidence type="ECO:0000313" key="3">
    <source>
        <dbReference type="EMBL" id="KUZ89573.1"/>
    </source>
</evidence>
<organism evidence="3 4">
    <name type="scientific">Burkholderia ubonensis</name>
    <dbReference type="NCBI Taxonomy" id="101571"/>
    <lineage>
        <taxon>Bacteria</taxon>
        <taxon>Pseudomonadati</taxon>
        <taxon>Pseudomonadota</taxon>
        <taxon>Betaproteobacteria</taxon>
        <taxon>Burkholderiales</taxon>
        <taxon>Burkholderiaceae</taxon>
        <taxon>Burkholderia</taxon>
        <taxon>Burkholderia cepacia complex</taxon>
    </lineage>
</organism>
<reference evidence="3 4" key="1">
    <citation type="submission" date="2015-11" db="EMBL/GenBank/DDBJ databases">
        <title>Expanding the genomic diversity of Burkholderia species for the development of highly accurate diagnostics.</title>
        <authorList>
            <person name="Sahl J."/>
            <person name="Keim P."/>
            <person name="Wagner D."/>
        </authorList>
    </citation>
    <scope>NUCLEOTIDE SEQUENCE [LARGE SCALE GENOMIC DNA]</scope>
    <source>
        <strain evidence="3 4">RF32-BP4</strain>
    </source>
</reference>
<dbReference type="AlphaFoldDB" id="A0A102M0U5"/>
<dbReference type="InterPro" id="IPR008966">
    <property type="entry name" value="Adhesion_dom_sf"/>
</dbReference>
<dbReference type="GO" id="GO:0009289">
    <property type="term" value="C:pilus"/>
    <property type="evidence" value="ECO:0007669"/>
    <property type="project" value="InterPro"/>
</dbReference>
<dbReference type="InterPro" id="IPR050263">
    <property type="entry name" value="Bact_Fimbrial_Adh_Pro"/>
</dbReference>
<proteinExistence type="predicted"/>
<keyword evidence="1" id="KW-0732">Signal</keyword>
<dbReference type="InterPro" id="IPR000259">
    <property type="entry name" value="Adhesion_dom_fimbrial"/>
</dbReference>
<feature type="domain" description="Fimbrial-type adhesion" evidence="2">
    <location>
        <begin position="177"/>
        <end position="326"/>
    </location>
</feature>
<dbReference type="SUPFAM" id="SSF49401">
    <property type="entry name" value="Bacterial adhesins"/>
    <property type="match status" value="1"/>
</dbReference>
<dbReference type="InterPro" id="IPR036937">
    <property type="entry name" value="Adhesion_dom_fimbrial_sf"/>
</dbReference>
<dbReference type="EMBL" id="LOTN01000034">
    <property type="protein sequence ID" value="KUZ89573.1"/>
    <property type="molecule type" value="Genomic_DNA"/>
</dbReference>
<sequence>MLRKIFTGLTETRRIVVVAMIATCALWAPSSYAIDKSVTAFGSLITLPDTTPVGTILTRDYVSMQQMCGAATCPINAVSLWPSGGSQLGPGPDIVTNVSGVSVRLLINGVPQPRMDAPGNNVISKQPLELQLVRDSRPLTPGSLASDGSGANPSYIYICDRQPSGYCGANSTKLAIVLSGTIRFVTGTCKIPDQTIVLPGVSSARFSGVGKTAGFAGSMPFDLKFNNCPAGFARVGYSVEPVGAPVQSISGTLPLGQGSTGKGIGIQLVDRTNVPVPFNKSIKLDAYQTSTGGSYSVPLVAQYVQTGANVTAGSVRGSAQILVDYQ</sequence>
<gene>
    <name evidence="3" type="ORF">WI38_15540</name>
</gene>
<accession>A0A102M0U5</accession>
<protein>
    <recommendedName>
        <fullName evidence="2">Fimbrial-type adhesion domain-containing protein</fullName>
    </recommendedName>
</protein>
<dbReference type="Pfam" id="PF00419">
    <property type="entry name" value="Fimbrial"/>
    <property type="match status" value="1"/>
</dbReference>
<comment type="caution">
    <text evidence="3">The sequence shown here is derived from an EMBL/GenBank/DDBJ whole genome shotgun (WGS) entry which is preliminary data.</text>
</comment>
<dbReference type="RefSeq" id="WP_059633694.1">
    <property type="nucleotide sequence ID" value="NZ_CP013371.1"/>
</dbReference>
<evidence type="ECO:0000259" key="2">
    <source>
        <dbReference type="Pfam" id="PF00419"/>
    </source>
</evidence>
<dbReference type="PANTHER" id="PTHR33420">
    <property type="entry name" value="FIMBRIAL SUBUNIT ELFA-RELATED"/>
    <property type="match status" value="1"/>
</dbReference>
<evidence type="ECO:0000256" key="1">
    <source>
        <dbReference type="ARBA" id="ARBA00022729"/>
    </source>
</evidence>
<dbReference type="Gene3D" id="2.60.40.1090">
    <property type="entry name" value="Fimbrial-type adhesion domain"/>
    <property type="match status" value="1"/>
</dbReference>
<dbReference type="GO" id="GO:0043709">
    <property type="term" value="P:cell adhesion involved in single-species biofilm formation"/>
    <property type="evidence" value="ECO:0007669"/>
    <property type="project" value="TreeGrafter"/>
</dbReference>
<dbReference type="Proteomes" id="UP000065521">
    <property type="component" value="Unassembled WGS sequence"/>
</dbReference>